<gene>
    <name evidence="1" type="ORF">MQE35_07170</name>
</gene>
<dbReference type="Proteomes" id="UP000831290">
    <property type="component" value="Chromosome"/>
</dbReference>
<name>A0A9E6ZRC4_9FLAO</name>
<keyword evidence="2" id="KW-1185">Reference proteome</keyword>
<proteinExistence type="predicted"/>
<dbReference type="Gene3D" id="1.20.120.160">
    <property type="entry name" value="HPT domain"/>
    <property type="match status" value="1"/>
</dbReference>
<sequence length="106" mass="12340">MTEQPNLSYIDELSGGDEEFKNKMLSILKKELPEEKEYYLNTIKNKDFGQSAQIVHKIKHKISILGMEKTYTFAEKHEDDLKGGVADFHPEFLKILEKMSNFLMNV</sequence>
<dbReference type="EMBL" id="CP094358">
    <property type="protein sequence ID" value="UOB19070.1"/>
    <property type="molecule type" value="Genomic_DNA"/>
</dbReference>
<dbReference type="AlphaFoldDB" id="A0A9E6ZRC4"/>
<protein>
    <submittedName>
        <fullName evidence="1">Hpt domain-containing protein</fullName>
    </submittedName>
</protein>
<dbReference type="GO" id="GO:0000160">
    <property type="term" value="P:phosphorelay signal transduction system"/>
    <property type="evidence" value="ECO:0007669"/>
    <property type="project" value="InterPro"/>
</dbReference>
<dbReference type="SUPFAM" id="SSF47226">
    <property type="entry name" value="Histidine-containing phosphotransfer domain, HPT domain"/>
    <property type="match status" value="1"/>
</dbReference>
<evidence type="ECO:0000313" key="2">
    <source>
        <dbReference type="Proteomes" id="UP000831290"/>
    </source>
</evidence>
<evidence type="ECO:0000313" key="1">
    <source>
        <dbReference type="EMBL" id="UOB19070.1"/>
    </source>
</evidence>
<dbReference type="RefSeq" id="WP_255845687.1">
    <property type="nucleotide sequence ID" value="NZ_CP094358.1"/>
</dbReference>
<dbReference type="InterPro" id="IPR036641">
    <property type="entry name" value="HPT_dom_sf"/>
</dbReference>
<organism evidence="1 2">
    <name type="scientific">Abyssalbus ytuae</name>
    <dbReference type="NCBI Taxonomy" id="2926907"/>
    <lineage>
        <taxon>Bacteria</taxon>
        <taxon>Pseudomonadati</taxon>
        <taxon>Bacteroidota</taxon>
        <taxon>Flavobacteriia</taxon>
        <taxon>Flavobacteriales</taxon>
        <taxon>Flavobacteriaceae</taxon>
        <taxon>Abyssalbus</taxon>
    </lineage>
</organism>
<dbReference type="KEGG" id="fbm:MQE35_07170"/>
<accession>A0A9E6ZRC4</accession>
<reference evidence="1" key="1">
    <citation type="submission" date="2022-03" db="EMBL/GenBank/DDBJ databases">
        <title>Description of Abyssus ytuae gen. nov., sp. nov., a novel member of the family Flavobacteriaceae isolated from the sediment of Mariana Trench.</title>
        <authorList>
            <person name="Zhang J."/>
            <person name="Xu X."/>
        </authorList>
    </citation>
    <scope>NUCLEOTIDE SEQUENCE</scope>
    <source>
        <strain evidence="1">MT3330</strain>
    </source>
</reference>